<feature type="signal peptide" evidence="1">
    <location>
        <begin position="1"/>
        <end position="18"/>
    </location>
</feature>
<organism evidence="2 3">
    <name type="scientific">Brassica rapa subsp. trilocularis</name>
    <dbReference type="NCBI Taxonomy" id="1813537"/>
    <lineage>
        <taxon>Eukaryota</taxon>
        <taxon>Viridiplantae</taxon>
        <taxon>Streptophyta</taxon>
        <taxon>Embryophyta</taxon>
        <taxon>Tracheophyta</taxon>
        <taxon>Spermatophyta</taxon>
        <taxon>Magnoliopsida</taxon>
        <taxon>eudicotyledons</taxon>
        <taxon>Gunneridae</taxon>
        <taxon>Pentapetalae</taxon>
        <taxon>rosids</taxon>
        <taxon>malvids</taxon>
        <taxon>Brassicales</taxon>
        <taxon>Brassicaceae</taxon>
        <taxon>Brassiceae</taxon>
        <taxon>Brassica</taxon>
    </lineage>
</organism>
<dbReference type="Proteomes" id="UP000823674">
    <property type="component" value="Unassembled WGS sequence"/>
</dbReference>
<proteinExistence type="predicted"/>
<sequence>MAVRVCLWVSASIHRTFVAVCGFLSAHAGRSCVSISKHRTSVCVRVCPSEHTECPWLSISTHISTLALPVDWSGDFGPRGLSVQYTKDFRGCPSAHTGRQWVSVSTHMTSVCVCVCPSAHTGRPSLSISTHISTLVLGLSTFVLGLSTLALPVDCLGDFGSRGLSVQYTKDVSGCPPAHTGRPWLSMAVRGCPESSKEKSPQQTISQSSFKYSLNNFDEFVSVQDMPNRRCNEPFKSSQGEADPERCLLQFDVQEFCDNFVEEVVKTLKDVNQTHKKSISTRAPVAEPSLFISKKSKGKSEIHVEELKDFSDSLPIYDEYDEEPIESLFSCEKNCDLPSLEPKFATDIEHAIVELTILQPEHPSSLVFSPQLLEEEPLDLPHQGPCLDSRIFFDEDQDPIFDEDDEHGPVFDEEATKITSIAMESHLCFDADTTPAPLSFELQAHFIDRAQQPEIWRSFVQTGYLGDTSDRGSVKNGYLNIQKVFCHEFNFKGNPTHQGFTEDWNHLKSITEEGTHMMAMEGRLYQYMLSGRWLIKSSGRIMLHDNVPRPVRPDEDSSVPSHKMDLVLLPIRQKDFGLCMSRERPYANPYPFKDFSKLSSKRNLSQWGTDELISSIDVAKTQGSQVPAYVFTTSPLKEMPQQFLPDRYATQALDQFNKHKTMLVKKLRRIVGLQLGARAQSLQTLAIQSPLIRRICNQKRNWKTDETRPTPHKRENLKLGAKQSARKFAGKVTGKFIGDNPAIDLNPAIDSVGPSNPTLHTPSGTEVRGFVYTQDVRVCPSELTRCPWLYVCVRQHTQDIHGCPCVSVSTHRTSVAVRQYTYQHVGPWTQHADPSRALFG</sequence>
<accession>A0ABQ7KLB1</accession>
<reference evidence="2 3" key="1">
    <citation type="submission" date="2021-03" db="EMBL/GenBank/DDBJ databases">
        <authorList>
            <person name="King G.J."/>
            <person name="Bancroft I."/>
            <person name="Baten A."/>
            <person name="Bloomfield J."/>
            <person name="Borpatragohain P."/>
            <person name="He Z."/>
            <person name="Irish N."/>
            <person name="Irwin J."/>
            <person name="Liu K."/>
            <person name="Mauleon R.P."/>
            <person name="Moore J."/>
            <person name="Morris R."/>
            <person name="Ostergaard L."/>
            <person name="Wang B."/>
            <person name="Wells R."/>
        </authorList>
    </citation>
    <scope>NUCLEOTIDE SEQUENCE [LARGE SCALE GENOMIC DNA]</scope>
    <source>
        <strain evidence="2">R-o-18</strain>
        <tissue evidence="2">Leaf</tissue>
    </source>
</reference>
<evidence type="ECO:0000313" key="3">
    <source>
        <dbReference type="Proteomes" id="UP000823674"/>
    </source>
</evidence>
<dbReference type="EMBL" id="JADBGQ010000035">
    <property type="protein sequence ID" value="KAG5374255.1"/>
    <property type="molecule type" value="Genomic_DNA"/>
</dbReference>
<evidence type="ECO:0000313" key="2">
    <source>
        <dbReference type="EMBL" id="KAG5374255.1"/>
    </source>
</evidence>
<name>A0ABQ7KLB1_BRACM</name>
<keyword evidence="3" id="KW-1185">Reference proteome</keyword>
<comment type="caution">
    <text evidence="2">The sequence shown here is derived from an EMBL/GenBank/DDBJ whole genome shotgun (WGS) entry which is preliminary data.</text>
</comment>
<feature type="chain" id="PRO_5045199247" evidence="1">
    <location>
        <begin position="19"/>
        <end position="840"/>
    </location>
</feature>
<evidence type="ECO:0000256" key="1">
    <source>
        <dbReference type="SAM" id="SignalP"/>
    </source>
</evidence>
<gene>
    <name evidence="2" type="primary">A09p039090.1_BraROA</name>
    <name evidence="2" type="ORF">IGI04_042427</name>
</gene>
<keyword evidence="1" id="KW-0732">Signal</keyword>
<protein>
    <submittedName>
        <fullName evidence="2">Uncharacterized protein</fullName>
    </submittedName>
</protein>